<sequence>MEKREKQWYIRWLILNSIIVIWLLIFAFNFIIPKYDEISSISAQWNTLFTDIKKIEYYWYSVNDLQTLFAKHQFTDTKNLFVDKNKLTSTLTKSPDYNGKTYNEWLNDEIWKLDFYNSEIQNNKNILWNIIPTFSDSAWSVKWVDNKITLETFINYIEENLLKKYNLQSFSSIWIDNVTFDKDKKNNIWIFKLDLDISWKNSNIKNFIKNIQESWQLKINDEWKLEWNISKNQNSLSDLSNLLITIDNLSLNDNIIDDNEDNTWNITLQFYVKWIWLEDYILIKNKIINDFNTLYSKISLDSKRCDKWTNKICNDKDWNKAISDIRSLIPQLDAIKLNLNTLKNNNINDINSEMEKLYNISVFNENINWIYQKNLQIINKFN</sequence>
<feature type="transmembrane region" description="Helical" evidence="1">
    <location>
        <begin position="12"/>
        <end position="32"/>
    </location>
</feature>
<dbReference type="AlphaFoldDB" id="K2F5Z4"/>
<accession>K2F5Z4</accession>
<dbReference type="EMBL" id="AMFJ01000775">
    <property type="protein sequence ID" value="EKE26506.1"/>
    <property type="molecule type" value="Genomic_DNA"/>
</dbReference>
<comment type="caution">
    <text evidence="2">The sequence shown here is derived from an EMBL/GenBank/DDBJ whole genome shotgun (WGS) entry which is preliminary data.</text>
</comment>
<keyword evidence="1" id="KW-0472">Membrane</keyword>
<evidence type="ECO:0000256" key="1">
    <source>
        <dbReference type="SAM" id="Phobius"/>
    </source>
</evidence>
<evidence type="ECO:0000313" key="2">
    <source>
        <dbReference type="EMBL" id="EKE26506.1"/>
    </source>
</evidence>
<organism evidence="2">
    <name type="scientific">uncultured bacterium</name>
    <name type="common">gcode 4</name>
    <dbReference type="NCBI Taxonomy" id="1234023"/>
    <lineage>
        <taxon>Bacteria</taxon>
        <taxon>environmental samples</taxon>
    </lineage>
</organism>
<protein>
    <submittedName>
        <fullName evidence="2">Uncharacterized protein</fullName>
    </submittedName>
</protein>
<reference evidence="2" key="1">
    <citation type="journal article" date="2012" name="Science">
        <title>Fermentation, hydrogen, and sulfur metabolism in multiple uncultivated bacterial phyla.</title>
        <authorList>
            <person name="Wrighton K.C."/>
            <person name="Thomas B.C."/>
            <person name="Sharon I."/>
            <person name="Miller C.S."/>
            <person name="Castelle C.J."/>
            <person name="VerBerkmoes N.C."/>
            <person name="Wilkins M.J."/>
            <person name="Hettich R.L."/>
            <person name="Lipton M.S."/>
            <person name="Williams K.H."/>
            <person name="Long P.E."/>
            <person name="Banfield J.F."/>
        </authorList>
    </citation>
    <scope>NUCLEOTIDE SEQUENCE [LARGE SCALE GENOMIC DNA]</scope>
</reference>
<gene>
    <name evidence="2" type="ORF">ACD_4C00259G0002</name>
</gene>
<keyword evidence="1" id="KW-1133">Transmembrane helix</keyword>
<proteinExistence type="predicted"/>
<name>K2F5Z4_9BACT</name>
<keyword evidence="1" id="KW-0812">Transmembrane</keyword>